<protein>
    <submittedName>
        <fullName evidence="1">Uncharacterized protein</fullName>
    </submittedName>
</protein>
<proteinExistence type="predicted"/>
<comment type="caution">
    <text evidence="1">The sequence shown here is derived from an EMBL/GenBank/DDBJ whole genome shotgun (WGS) entry which is preliminary data.</text>
</comment>
<name>A0A0C2EDK8_9PSED</name>
<dbReference type="STRING" id="226910.UCMB321_2221"/>
<evidence type="ECO:0000313" key="1">
    <source>
        <dbReference type="EMBL" id="KIH84029.1"/>
    </source>
</evidence>
<keyword evidence="2" id="KW-1185">Reference proteome</keyword>
<sequence>MQGDSPVPDEINPGSPIVMAFARYSNGTLVAGGVYRSDSSTDYNIKFMWVFDSEGNQYPGWPIDVSDDEDFFSQSYTFSLTSNPQELYQLNIVERLL</sequence>
<gene>
    <name evidence="1" type="ORF">UCMB321_2221</name>
</gene>
<dbReference type="EMBL" id="JXDG01000029">
    <property type="protein sequence ID" value="KIH84029.1"/>
    <property type="molecule type" value="Genomic_DNA"/>
</dbReference>
<accession>A0A0C2EDK8</accession>
<reference evidence="1 2" key="1">
    <citation type="submission" date="2015-01" db="EMBL/GenBank/DDBJ databases">
        <title>Complete genome of Pseudomonas batumici UCM B-321 producer of the batumin antibiotic with strong antistaphilococcal and potential anticancer activity.</title>
        <authorList>
            <person name="Klochko V.V."/>
            <person name="Zelena L.B."/>
            <person name="Elena K.A."/>
            <person name="Reva O.N."/>
        </authorList>
    </citation>
    <scope>NUCLEOTIDE SEQUENCE [LARGE SCALE GENOMIC DNA]</scope>
    <source>
        <strain evidence="1 2">UCM B-321</strain>
    </source>
</reference>
<dbReference type="AlphaFoldDB" id="A0A0C2EDK8"/>
<organism evidence="1 2">
    <name type="scientific">Pseudomonas batumici</name>
    <dbReference type="NCBI Taxonomy" id="226910"/>
    <lineage>
        <taxon>Bacteria</taxon>
        <taxon>Pseudomonadati</taxon>
        <taxon>Pseudomonadota</taxon>
        <taxon>Gammaproteobacteria</taxon>
        <taxon>Pseudomonadales</taxon>
        <taxon>Pseudomonadaceae</taxon>
        <taxon>Pseudomonas</taxon>
    </lineage>
</organism>
<evidence type="ECO:0000313" key="2">
    <source>
        <dbReference type="Proteomes" id="UP000031535"/>
    </source>
</evidence>
<dbReference type="Proteomes" id="UP000031535">
    <property type="component" value="Unassembled WGS sequence"/>
</dbReference>
<dbReference type="PATRIC" id="fig|226910.6.peg.2209"/>